<keyword evidence="3" id="KW-0472">Membrane</keyword>
<name>A0A8J7RSS9_9HYPH</name>
<dbReference type="Gene3D" id="3.40.50.10610">
    <property type="entry name" value="ABC-type transport auxiliary lipoprotein component"/>
    <property type="match status" value="2"/>
</dbReference>
<dbReference type="EMBL" id="JAGIYY010000013">
    <property type="protein sequence ID" value="MBP0441384.1"/>
    <property type="molecule type" value="Genomic_DNA"/>
</dbReference>
<evidence type="ECO:0000313" key="6">
    <source>
        <dbReference type="EMBL" id="MBP0441384.1"/>
    </source>
</evidence>
<evidence type="ECO:0000256" key="3">
    <source>
        <dbReference type="ARBA" id="ARBA00023136"/>
    </source>
</evidence>
<dbReference type="Pfam" id="PF03783">
    <property type="entry name" value="CsgG"/>
    <property type="match status" value="1"/>
</dbReference>
<dbReference type="PANTHER" id="PTHR41164:SF1">
    <property type="entry name" value="CURLI PRODUCTION ASSEMBLY_TRANSPORT COMPONENT CSGG"/>
    <property type="match status" value="1"/>
</dbReference>
<evidence type="ECO:0000256" key="4">
    <source>
        <dbReference type="ARBA" id="ARBA00023139"/>
    </source>
</evidence>
<dbReference type="RefSeq" id="WP_209337410.1">
    <property type="nucleotide sequence ID" value="NZ_JAGIYY010000013.1"/>
</dbReference>
<evidence type="ECO:0008006" key="8">
    <source>
        <dbReference type="Google" id="ProtNLM"/>
    </source>
</evidence>
<dbReference type="PROSITE" id="PS51257">
    <property type="entry name" value="PROKAR_LIPOPROTEIN"/>
    <property type="match status" value="1"/>
</dbReference>
<proteinExistence type="predicted"/>
<evidence type="ECO:0000256" key="2">
    <source>
        <dbReference type="ARBA" id="ARBA00022729"/>
    </source>
</evidence>
<protein>
    <recommendedName>
        <fullName evidence="8">Curli production assembly/transport component CsgG</fullName>
    </recommendedName>
</protein>
<dbReference type="AlphaFoldDB" id="A0A8J7RSS9"/>
<reference evidence="6" key="1">
    <citation type="submission" date="2021-03" db="EMBL/GenBank/DDBJ databases">
        <title>Genome sequencing and assembly of Tianweitania sediminis.</title>
        <authorList>
            <person name="Chhetri G."/>
        </authorList>
    </citation>
    <scope>NUCLEOTIDE SEQUENCE</scope>
    <source>
        <strain evidence="6">Z8</strain>
    </source>
</reference>
<keyword evidence="1" id="KW-1003">Cell membrane</keyword>
<sequence>MWGRLLTILSVSSLGLAGCSTTKEDMNTAGVKPAYGYAVTNNPTPYSKCLADLADLKVNSKRLPVFSVGEIVDKTGQINTDNDSRALSQGVSEMVISALQKTKKVTQVERLDLRIPLAEVKLAEQKKLSRTEAEYGKLPASDFILIGALTELNYNIVSGGAQLFVQGIGGGARSVVVNVALDLRVIDARSFKILYVASLQKQVRGYEVEAGVFRFFGNTLIELDVGAIRNEPLQLGVRSVAEMAVHQIMTDFLGLPKSEGCALVENNHTASYLKKRPSTGEKS</sequence>
<dbReference type="PANTHER" id="PTHR41164">
    <property type="entry name" value="CURLI PRODUCTION ASSEMBLY/TRANSPORT COMPONENT CSGG"/>
    <property type="match status" value="1"/>
</dbReference>
<dbReference type="Proteomes" id="UP000666240">
    <property type="component" value="Unassembled WGS sequence"/>
</dbReference>
<gene>
    <name evidence="6" type="ORF">J5Y06_22295</name>
</gene>
<evidence type="ECO:0000256" key="5">
    <source>
        <dbReference type="ARBA" id="ARBA00023288"/>
    </source>
</evidence>
<accession>A0A8J7RSS9</accession>
<organism evidence="6 7">
    <name type="scientific">Tianweitania sediminis</name>
    <dbReference type="NCBI Taxonomy" id="1502156"/>
    <lineage>
        <taxon>Bacteria</taxon>
        <taxon>Pseudomonadati</taxon>
        <taxon>Pseudomonadota</taxon>
        <taxon>Alphaproteobacteria</taxon>
        <taxon>Hyphomicrobiales</taxon>
        <taxon>Phyllobacteriaceae</taxon>
        <taxon>Tianweitania</taxon>
    </lineage>
</organism>
<keyword evidence="7" id="KW-1185">Reference proteome</keyword>
<keyword evidence="4" id="KW-0564">Palmitate</keyword>
<comment type="caution">
    <text evidence="6">The sequence shown here is derived from an EMBL/GenBank/DDBJ whole genome shotgun (WGS) entry which is preliminary data.</text>
</comment>
<dbReference type="GO" id="GO:0030288">
    <property type="term" value="C:outer membrane-bounded periplasmic space"/>
    <property type="evidence" value="ECO:0007669"/>
    <property type="project" value="InterPro"/>
</dbReference>
<keyword evidence="2" id="KW-0732">Signal</keyword>
<keyword evidence="5" id="KW-0449">Lipoprotein</keyword>
<evidence type="ECO:0000256" key="1">
    <source>
        <dbReference type="ARBA" id="ARBA00022475"/>
    </source>
</evidence>
<dbReference type="InterPro" id="IPR005534">
    <property type="entry name" value="Curli_assmbl/transp-comp_CsgG"/>
</dbReference>
<evidence type="ECO:0000313" key="7">
    <source>
        <dbReference type="Proteomes" id="UP000666240"/>
    </source>
</evidence>